<sequence length="95" mass="10907">MHELTYTPLRSHALAFTNQHYGSATRQRVKPFRLLDLPAELWSKIGKIAIDDAPSFTYNPLALRYPPDTKGQPDITRICRVLRDGRQNLDVVSSW</sequence>
<name>A0A9Q8PJF4_PASFU</name>
<protein>
    <submittedName>
        <fullName evidence="1">Uncharacterized protein</fullName>
    </submittedName>
</protein>
<accession>A0A9Q8PJF4</accession>
<reference evidence="1" key="2">
    <citation type="journal article" date="2022" name="Microb. Genom.">
        <title>A chromosome-scale genome assembly of the tomato pathogen Cladosporium fulvum reveals a compartmentalized genome architecture and the presence of a dispensable chromosome.</title>
        <authorList>
            <person name="Zaccaron A.Z."/>
            <person name="Chen L.H."/>
            <person name="Samaras A."/>
            <person name="Stergiopoulos I."/>
        </authorList>
    </citation>
    <scope>NUCLEOTIDE SEQUENCE</scope>
    <source>
        <strain evidence="1">Race5_Kim</strain>
    </source>
</reference>
<dbReference type="RefSeq" id="XP_047767908.1">
    <property type="nucleotide sequence ID" value="XM_047911700.1"/>
</dbReference>
<evidence type="ECO:0000313" key="2">
    <source>
        <dbReference type="Proteomes" id="UP000756132"/>
    </source>
</evidence>
<keyword evidence="2" id="KW-1185">Reference proteome</keyword>
<dbReference type="Proteomes" id="UP000756132">
    <property type="component" value="Chromosome 11"/>
</dbReference>
<evidence type="ECO:0000313" key="1">
    <source>
        <dbReference type="EMBL" id="UJO23542.1"/>
    </source>
</evidence>
<organism evidence="1 2">
    <name type="scientific">Passalora fulva</name>
    <name type="common">Tomato leaf mold</name>
    <name type="synonym">Cladosporium fulvum</name>
    <dbReference type="NCBI Taxonomy" id="5499"/>
    <lineage>
        <taxon>Eukaryota</taxon>
        <taxon>Fungi</taxon>
        <taxon>Dikarya</taxon>
        <taxon>Ascomycota</taxon>
        <taxon>Pezizomycotina</taxon>
        <taxon>Dothideomycetes</taxon>
        <taxon>Dothideomycetidae</taxon>
        <taxon>Mycosphaerellales</taxon>
        <taxon>Mycosphaerellaceae</taxon>
        <taxon>Fulvia</taxon>
    </lineage>
</organism>
<gene>
    <name evidence="1" type="ORF">CLAFUR5_12552</name>
</gene>
<dbReference type="GeneID" id="71992430"/>
<dbReference type="EMBL" id="CP090173">
    <property type="protein sequence ID" value="UJO23542.1"/>
    <property type="molecule type" value="Genomic_DNA"/>
</dbReference>
<dbReference type="KEGG" id="ffu:CLAFUR5_12552"/>
<reference evidence="1" key="1">
    <citation type="submission" date="2021-12" db="EMBL/GenBank/DDBJ databases">
        <authorList>
            <person name="Zaccaron A."/>
            <person name="Stergiopoulos I."/>
        </authorList>
    </citation>
    <scope>NUCLEOTIDE SEQUENCE</scope>
    <source>
        <strain evidence="1">Race5_Kim</strain>
    </source>
</reference>
<dbReference type="OrthoDB" id="3646601at2759"/>
<dbReference type="AlphaFoldDB" id="A0A9Q8PJF4"/>
<proteinExistence type="predicted"/>